<dbReference type="EMBL" id="JBEDUW010000003">
    <property type="protein sequence ID" value="KAK9936517.1"/>
    <property type="molecule type" value="Genomic_DNA"/>
</dbReference>
<gene>
    <name evidence="7" type="ORF">M0R45_013356</name>
</gene>
<dbReference type="AlphaFoldDB" id="A0AAW1XIW5"/>
<comment type="subcellular location">
    <subcellularLocation>
        <location evidence="1">Membrane</location>
    </subcellularLocation>
</comment>
<dbReference type="PANTHER" id="PTHR34836:SF9">
    <property type="entry name" value="RECEPTOR LIGAND BINDING REGION DOMAIN-CONTAINING PROTEIN"/>
    <property type="match status" value="1"/>
</dbReference>
<dbReference type="Proteomes" id="UP001457282">
    <property type="component" value="Unassembled WGS sequence"/>
</dbReference>
<dbReference type="Pfam" id="PF01094">
    <property type="entry name" value="ANF_receptor"/>
    <property type="match status" value="1"/>
</dbReference>
<reference evidence="7 8" key="1">
    <citation type="journal article" date="2023" name="G3 (Bethesda)">
        <title>A chromosome-length genome assembly and annotation of blackberry (Rubus argutus, cv. 'Hillquist').</title>
        <authorList>
            <person name="Bruna T."/>
            <person name="Aryal R."/>
            <person name="Dudchenko O."/>
            <person name="Sargent D.J."/>
            <person name="Mead D."/>
            <person name="Buti M."/>
            <person name="Cavallini A."/>
            <person name="Hytonen T."/>
            <person name="Andres J."/>
            <person name="Pham M."/>
            <person name="Weisz D."/>
            <person name="Mascagni F."/>
            <person name="Usai G."/>
            <person name="Natali L."/>
            <person name="Bassil N."/>
            <person name="Fernandez G.E."/>
            <person name="Lomsadze A."/>
            <person name="Armour M."/>
            <person name="Olukolu B."/>
            <person name="Poorten T."/>
            <person name="Britton C."/>
            <person name="Davik J."/>
            <person name="Ashrafi H."/>
            <person name="Aiden E.L."/>
            <person name="Borodovsky M."/>
            <person name="Worthington M."/>
        </authorList>
    </citation>
    <scope>NUCLEOTIDE SEQUENCE [LARGE SCALE GENOMIC DNA]</scope>
    <source>
        <strain evidence="7">PI 553951</strain>
    </source>
</reference>
<protein>
    <recommendedName>
        <fullName evidence="6">Receptor ligand binding region domain-containing protein</fullName>
    </recommendedName>
</protein>
<dbReference type="InterPro" id="IPR028082">
    <property type="entry name" value="Peripla_BP_I"/>
</dbReference>
<evidence type="ECO:0000256" key="2">
    <source>
        <dbReference type="ARBA" id="ARBA00022692"/>
    </source>
</evidence>
<evidence type="ECO:0000256" key="4">
    <source>
        <dbReference type="ARBA" id="ARBA00023136"/>
    </source>
</evidence>
<feature type="domain" description="Receptor ligand binding region" evidence="6">
    <location>
        <begin position="57"/>
        <end position="214"/>
    </location>
</feature>
<evidence type="ECO:0000313" key="8">
    <source>
        <dbReference type="Proteomes" id="UP001457282"/>
    </source>
</evidence>
<accession>A0AAW1XIW5</accession>
<evidence type="ECO:0000259" key="6">
    <source>
        <dbReference type="Pfam" id="PF01094"/>
    </source>
</evidence>
<keyword evidence="4 5" id="KW-0472">Membrane</keyword>
<organism evidence="7 8">
    <name type="scientific">Rubus argutus</name>
    <name type="common">Southern blackberry</name>
    <dbReference type="NCBI Taxonomy" id="59490"/>
    <lineage>
        <taxon>Eukaryota</taxon>
        <taxon>Viridiplantae</taxon>
        <taxon>Streptophyta</taxon>
        <taxon>Embryophyta</taxon>
        <taxon>Tracheophyta</taxon>
        <taxon>Spermatophyta</taxon>
        <taxon>Magnoliopsida</taxon>
        <taxon>eudicotyledons</taxon>
        <taxon>Gunneridae</taxon>
        <taxon>Pentapetalae</taxon>
        <taxon>rosids</taxon>
        <taxon>fabids</taxon>
        <taxon>Rosales</taxon>
        <taxon>Rosaceae</taxon>
        <taxon>Rosoideae</taxon>
        <taxon>Rosoideae incertae sedis</taxon>
        <taxon>Rubus</taxon>
    </lineage>
</organism>
<proteinExistence type="predicted"/>
<evidence type="ECO:0000256" key="1">
    <source>
        <dbReference type="ARBA" id="ARBA00004370"/>
    </source>
</evidence>
<dbReference type="InterPro" id="IPR015683">
    <property type="entry name" value="Ionotropic_Glu_rcpt"/>
</dbReference>
<dbReference type="Gene3D" id="3.40.50.2300">
    <property type="match status" value="1"/>
</dbReference>
<dbReference type="SUPFAM" id="SSF53822">
    <property type="entry name" value="Periplasmic binding protein-like I"/>
    <property type="match status" value="1"/>
</dbReference>
<dbReference type="InterPro" id="IPR001828">
    <property type="entry name" value="ANF_lig-bd_rcpt"/>
</dbReference>
<keyword evidence="8" id="KW-1185">Reference proteome</keyword>
<feature type="transmembrane region" description="Helical" evidence="5">
    <location>
        <begin position="21"/>
        <end position="39"/>
    </location>
</feature>
<name>A0AAW1XIW5_RUBAR</name>
<evidence type="ECO:0000256" key="3">
    <source>
        <dbReference type="ARBA" id="ARBA00022989"/>
    </source>
</evidence>
<comment type="caution">
    <text evidence="7">The sequence shown here is derived from an EMBL/GenBank/DDBJ whole genome shotgun (WGS) entry which is preliminary data.</text>
</comment>
<dbReference type="GO" id="GO:0016020">
    <property type="term" value="C:membrane"/>
    <property type="evidence" value="ECO:0007669"/>
    <property type="project" value="UniProtKB-SubCell"/>
</dbReference>
<evidence type="ECO:0000256" key="5">
    <source>
        <dbReference type="SAM" id="Phobius"/>
    </source>
</evidence>
<sequence length="221" mass="24205">MSSHFYVNKPKKLCLRFPLNIIYLFIILSINGVAAQNGSTKVGAIIDVNSRIGKELKAAMEIAAEDFNNHSDSGKLILHFRDSGRNPLVAASAAEELIKEQKVQVIIGMETWQEAVLVADHVGNHSQVIPVISFAAPPITPPLIQRRWPFLIRMASSGSAQMKCIADMVTAYNWKRVVVIYEDDGYGGDVGLLALLSEALQDGGAKIEHHLVLPRVLSSHV</sequence>
<evidence type="ECO:0000313" key="7">
    <source>
        <dbReference type="EMBL" id="KAK9936517.1"/>
    </source>
</evidence>
<dbReference type="PANTHER" id="PTHR34836">
    <property type="entry name" value="OS06G0188250 PROTEIN"/>
    <property type="match status" value="1"/>
</dbReference>
<keyword evidence="3 5" id="KW-1133">Transmembrane helix</keyword>
<keyword evidence="2 5" id="KW-0812">Transmembrane</keyword>